<dbReference type="InterPro" id="IPR024131">
    <property type="entry name" value="UPF0489"/>
</dbReference>
<evidence type="ECO:0000256" key="1">
    <source>
        <dbReference type="ARBA" id="ARBA00007099"/>
    </source>
</evidence>
<dbReference type="PANTHER" id="PTHR13225">
    <property type="entry name" value="MISEXPRESSION SUPPRESSOR OF RAS 6"/>
    <property type="match status" value="1"/>
</dbReference>
<accession>A0A4E0RD57</accession>
<evidence type="ECO:0000313" key="3">
    <source>
        <dbReference type="Proteomes" id="UP000230066"/>
    </source>
</evidence>
<sequence>MSIGTLLLPFRKIRQKRWTLFVLVSLISFGFVQYYRSGTPWPIEYIETRWRESGAYEHRMPWVPTSQKQSQIKVYIVEEHHEVIPFWVDIVKAFGGRKATLVHVDAHSDLDYPEVVPNFPLGRAPQNDAELAAMMQANDQFIQSAIISQLINTTYVIYPPWAANETGIYQASLGLTTNNGRNQVCLCFHDQLEFCQTRNRQSPLNTSQIKSDQCEQKWTYNHLELQSEKAPGVMKFNEQWSIKSSKLNPLILDIDEDYFGVHLPVRNLTDVHLTISQIKMLDDLIQYTFCPASSDLELVIDRWFAGVTQRARELCFKQTKFHPRITKPNHCSKQMFQYIHNELKEHSSTWLCDVDVKEASFNLTEILTSSELHPEKLHALEKVGLCLTMAWSTHLYEPGMKLCLGHNWPGNSLVEEHIPDMDELFSLATNLTTIMLALPQTPDIVTICRSTRDGYTPRWLQSLIEHIVLGLVKRVFNATQEAIYYSPQLAGGSSGWEQRFNTQPG</sequence>
<comment type="caution">
    <text evidence="2">The sequence shown here is derived from an EMBL/GenBank/DDBJ whole genome shotgun (WGS) entry which is preliminary data.</text>
</comment>
<dbReference type="Pfam" id="PF12640">
    <property type="entry name" value="UPF0489"/>
    <property type="match status" value="1"/>
</dbReference>
<organism evidence="2 3">
    <name type="scientific">Fasciola hepatica</name>
    <name type="common">Liver fluke</name>
    <dbReference type="NCBI Taxonomy" id="6192"/>
    <lineage>
        <taxon>Eukaryota</taxon>
        <taxon>Metazoa</taxon>
        <taxon>Spiralia</taxon>
        <taxon>Lophotrochozoa</taxon>
        <taxon>Platyhelminthes</taxon>
        <taxon>Trematoda</taxon>
        <taxon>Digenea</taxon>
        <taxon>Plagiorchiida</taxon>
        <taxon>Echinostomata</taxon>
        <taxon>Echinostomatoidea</taxon>
        <taxon>Fasciolidae</taxon>
        <taxon>Fasciola</taxon>
    </lineage>
</organism>
<dbReference type="PANTHER" id="PTHR13225:SF3">
    <property type="entry name" value="UPF0489 PROTEIN C5ORF22"/>
    <property type="match status" value="1"/>
</dbReference>
<proteinExistence type="inferred from homology"/>
<reference evidence="2" key="1">
    <citation type="submission" date="2019-03" db="EMBL/GenBank/DDBJ databases">
        <title>Improved annotation for the trematode Fasciola hepatica.</title>
        <authorList>
            <person name="Choi Y.-J."/>
            <person name="Martin J."/>
            <person name="Mitreva M."/>
        </authorList>
    </citation>
    <scope>NUCLEOTIDE SEQUENCE [LARGE SCALE GENOMIC DNA]</scope>
</reference>
<keyword evidence="3" id="KW-1185">Reference proteome</keyword>
<dbReference type="Proteomes" id="UP000230066">
    <property type="component" value="Unassembled WGS sequence"/>
</dbReference>
<name>A0A4E0RD57_FASHE</name>
<evidence type="ECO:0000313" key="2">
    <source>
        <dbReference type="EMBL" id="THD24515.1"/>
    </source>
</evidence>
<dbReference type="EMBL" id="JXXN02001559">
    <property type="protein sequence ID" value="THD24515.1"/>
    <property type="molecule type" value="Genomic_DNA"/>
</dbReference>
<dbReference type="AlphaFoldDB" id="A0A4E0RD57"/>
<comment type="similarity">
    <text evidence="1">Belongs to the UPF0489 family.</text>
</comment>
<protein>
    <submittedName>
        <fullName evidence="2">Uncharacterized protein</fullName>
    </submittedName>
</protein>
<gene>
    <name evidence="2" type="ORF">D915_004558</name>
</gene>